<reference evidence="4" key="1">
    <citation type="submission" date="2017-05" db="EMBL/GenBank/DDBJ databases">
        <title>Complete and WGS of Bordetella genogroups.</title>
        <authorList>
            <person name="Spilker T."/>
            <person name="Lipuma J."/>
        </authorList>
    </citation>
    <scope>NUCLEOTIDE SEQUENCE [LARGE SCALE GENOMIC DNA]</scope>
    <source>
        <strain evidence="4">AU16122</strain>
    </source>
</reference>
<dbReference type="OrthoDB" id="9793083at2"/>
<dbReference type="Proteomes" id="UP000216020">
    <property type="component" value="Unassembled WGS sequence"/>
</dbReference>
<dbReference type="NCBIfam" id="TIGR02425">
    <property type="entry name" value="decarb_PcaC"/>
    <property type="match status" value="1"/>
</dbReference>
<evidence type="ECO:0000256" key="1">
    <source>
        <dbReference type="SAM" id="MobiDB-lite"/>
    </source>
</evidence>
<dbReference type="InterPro" id="IPR012788">
    <property type="entry name" value="Decarb_PcaC"/>
</dbReference>
<protein>
    <submittedName>
        <fullName evidence="3">4-carboxymuconolactone decarboxylase</fullName>
    </submittedName>
</protein>
<evidence type="ECO:0000313" key="3">
    <source>
        <dbReference type="EMBL" id="OZI30595.1"/>
    </source>
</evidence>
<dbReference type="GO" id="GO:0051920">
    <property type="term" value="F:peroxiredoxin activity"/>
    <property type="evidence" value="ECO:0007669"/>
    <property type="project" value="InterPro"/>
</dbReference>
<dbReference type="PANTHER" id="PTHR33570:SF2">
    <property type="entry name" value="CARBOXYMUCONOLACTONE DECARBOXYLASE-LIKE DOMAIN-CONTAINING PROTEIN"/>
    <property type="match status" value="1"/>
</dbReference>
<dbReference type="EMBL" id="NEVM01000005">
    <property type="protein sequence ID" value="OZI30595.1"/>
    <property type="molecule type" value="Genomic_DNA"/>
</dbReference>
<evidence type="ECO:0000259" key="2">
    <source>
        <dbReference type="Pfam" id="PF02627"/>
    </source>
</evidence>
<proteinExistence type="predicted"/>
<organism evidence="3 4">
    <name type="scientific">Bordetella genomosp. 10</name>
    <dbReference type="NCBI Taxonomy" id="1416804"/>
    <lineage>
        <taxon>Bacteria</taxon>
        <taxon>Pseudomonadati</taxon>
        <taxon>Pseudomonadota</taxon>
        <taxon>Betaproteobacteria</taxon>
        <taxon>Burkholderiales</taxon>
        <taxon>Alcaligenaceae</taxon>
        <taxon>Bordetella</taxon>
    </lineage>
</organism>
<feature type="compositionally biased region" description="Polar residues" evidence="1">
    <location>
        <begin position="22"/>
        <end position="34"/>
    </location>
</feature>
<dbReference type="InterPro" id="IPR003779">
    <property type="entry name" value="CMD-like"/>
</dbReference>
<dbReference type="Gene3D" id="1.20.1290.10">
    <property type="entry name" value="AhpD-like"/>
    <property type="match status" value="1"/>
</dbReference>
<sequence length="166" mass="18431">MSRAATLGAHRVSRPRRGISRLTETALPSPQNDTQRYETGLQVRREVLGAEHVDRSLRRLSPVNEEFQDLITRYAWGEIWTRDGLPRHTRSLLTIGLMVALNRGEELKLHLRAARNNGVTRDEIKEVLLQTAIYCGVPAANAAFHAAEEIFAAQDAQDGTAPPGQG</sequence>
<dbReference type="Pfam" id="PF02627">
    <property type="entry name" value="CMD"/>
    <property type="match status" value="1"/>
</dbReference>
<dbReference type="SUPFAM" id="SSF69118">
    <property type="entry name" value="AhpD-like"/>
    <property type="match status" value="1"/>
</dbReference>
<keyword evidence="4" id="KW-1185">Reference proteome</keyword>
<dbReference type="InterPro" id="IPR029032">
    <property type="entry name" value="AhpD-like"/>
</dbReference>
<name>A0A261S099_9BORD</name>
<gene>
    <name evidence="3" type="ORF">CAL29_21565</name>
</gene>
<dbReference type="InterPro" id="IPR052512">
    <property type="entry name" value="4CMD/NDH-1_regulator"/>
</dbReference>
<accession>A0A261S099</accession>
<dbReference type="PANTHER" id="PTHR33570">
    <property type="entry name" value="4-CARBOXYMUCONOLACTONE DECARBOXYLASE FAMILY PROTEIN"/>
    <property type="match status" value="1"/>
</dbReference>
<comment type="caution">
    <text evidence="3">The sequence shown here is derived from an EMBL/GenBank/DDBJ whole genome shotgun (WGS) entry which is preliminary data.</text>
</comment>
<feature type="region of interest" description="Disordered" evidence="1">
    <location>
        <begin position="1"/>
        <end position="35"/>
    </location>
</feature>
<dbReference type="AlphaFoldDB" id="A0A261S099"/>
<evidence type="ECO:0000313" key="4">
    <source>
        <dbReference type="Proteomes" id="UP000216020"/>
    </source>
</evidence>
<feature type="domain" description="Carboxymuconolactone decarboxylase-like" evidence="2">
    <location>
        <begin position="66"/>
        <end position="149"/>
    </location>
</feature>